<proteinExistence type="inferred from homology"/>
<dbReference type="Gene3D" id="1.20.1720.10">
    <property type="entry name" value="Multidrug resistance protein D"/>
    <property type="match status" value="1"/>
</dbReference>
<dbReference type="InterPro" id="IPR004638">
    <property type="entry name" value="EmrB-like"/>
</dbReference>
<feature type="transmembrane region" description="Helical" evidence="9">
    <location>
        <begin position="186"/>
        <end position="208"/>
    </location>
</feature>
<evidence type="ECO:0000256" key="3">
    <source>
        <dbReference type="ARBA" id="ARBA00022448"/>
    </source>
</evidence>
<dbReference type="InterPro" id="IPR020846">
    <property type="entry name" value="MFS_dom"/>
</dbReference>
<dbReference type="PANTHER" id="PTHR42718:SF9">
    <property type="entry name" value="MAJOR FACILITATOR SUPERFAMILY MULTIDRUG TRANSPORTER MFSC"/>
    <property type="match status" value="1"/>
</dbReference>
<dbReference type="Gene3D" id="1.20.1250.20">
    <property type="entry name" value="MFS general substrate transporter like domains"/>
    <property type="match status" value="1"/>
</dbReference>
<dbReference type="GO" id="GO:0022857">
    <property type="term" value="F:transmembrane transporter activity"/>
    <property type="evidence" value="ECO:0007669"/>
    <property type="project" value="InterPro"/>
</dbReference>
<keyword evidence="4" id="KW-1003">Cell membrane</keyword>
<feature type="transmembrane region" description="Helical" evidence="9">
    <location>
        <begin position="291"/>
        <end position="312"/>
    </location>
</feature>
<dbReference type="GO" id="GO:0005886">
    <property type="term" value="C:plasma membrane"/>
    <property type="evidence" value="ECO:0007669"/>
    <property type="project" value="UniProtKB-SubCell"/>
</dbReference>
<sequence>MASAALPAGASATTPPPAPVEDQPALHTSNRPLLTIGVMAATVMQILDSTIANVALPHMQAALSATADTITWVLTSYIVASAVAIPLTGWLSDRLGSRRLFLWSVVGFVLSSMACGLATNLPSMVAFRLLQGVAAAFMNPLSQTVMMDINPKSKQASAMSIWGMGVMVGPILGPVIGGWLTDNYDWRWCFFVNVPVGIACYAILWALLPSRQVIRRRFDLFGFATLAVAISVFQLMLDRGQTEDWFSSWEVRIEAMIAAAAAWMFIVHLFTAKEPMFERSLFKDRNLMTGVSFMLVIGVLMTATLALLPPMLQNLYGYPVLTTGILMMPRGVGIVVSMAFAGRLMAKGVDPRILVMSGLSIAAWSLYEMTGWTLGMDSWPFIWTGVVQGIGLGLIFIPLNIMAFGTLSPSKRTEGTSLMNLSRNIGGSVGISVVTVLLARNLQTNHEVLGAHIPAAGLTTADPIVASLTGSTSSSVLAMADAIVNQQAAMIAYIDNFKLMMILTAGALPLGLLLKRPKGPVKASADAMGH</sequence>
<name>A0A7W9BEE0_9SPHN</name>
<comment type="caution">
    <text evidence="11">The sequence shown here is derived from an EMBL/GenBank/DDBJ whole genome shotgun (WGS) entry which is preliminary data.</text>
</comment>
<accession>A0A7W9BEE0</accession>
<comment type="subcellular location">
    <subcellularLocation>
        <location evidence="1">Cell membrane</location>
        <topology evidence="1">Multi-pass membrane protein</topology>
    </subcellularLocation>
</comment>
<evidence type="ECO:0000256" key="5">
    <source>
        <dbReference type="ARBA" id="ARBA00022692"/>
    </source>
</evidence>
<evidence type="ECO:0000256" key="6">
    <source>
        <dbReference type="ARBA" id="ARBA00022989"/>
    </source>
</evidence>
<feature type="transmembrane region" description="Helical" evidence="9">
    <location>
        <begin position="318"/>
        <end position="341"/>
    </location>
</feature>
<reference evidence="11 12" key="1">
    <citation type="submission" date="2020-08" db="EMBL/GenBank/DDBJ databases">
        <title>Genomic Encyclopedia of Type Strains, Phase IV (KMG-IV): sequencing the most valuable type-strain genomes for metagenomic binning, comparative biology and taxonomic classification.</title>
        <authorList>
            <person name="Goeker M."/>
        </authorList>
    </citation>
    <scope>NUCLEOTIDE SEQUENCE [LARGE SCALE GENOMIC DNA]</scope>
    <source>
        <strain evidence="11 12">DSM 100044</strain>
    </source>
</reference>
<feature type="transmembrane region" description="Helical" evidence="9">
    <location>
        <begin position="33"/>
        <end position="57"/>
    </location>
</feature>
<dbReference type="PRINTS" id="PR01036">
    <property type="entry name" value="TCRTETB"/>
</dbReference>
<dbReference type="Pfam" id="PF07690">
    <property type="entry name" value="MFS_1"/>
    <property type="match status" value="1"/>
</dbReference>
<gene>
    <name evidence="11" type="ORF">FHS94_002177</name>
</gene>
<keyword evidence="7 9" id="KW-0472">Membrane</keyword>
<dbReference type="PANTHER" id="PTHR42718">
    <property type="entry name" value="MAJOR FACILITATOR SUPERFAMILY MULTIDRUG TRANSPORTER MFSC"/>
    <property type="match status" value="1"/>
</dbReference>
<evidence type="ECO:0000256" key="7">
    <source>
        <dbReference type="ARBA" id="ARBA00023136"/>
    </source>
</evidence>
<feature type="compositionally biased region" description="Low complexity" evidence="8">
    <location>
        <begin position="1"/>
        <end position="13"/>
    </location>
</feature>
<feature type="region of interest" description="Disordered" evidence="8">
    <location>
        <begin position="1"/>
        <end position="25"/>
    </location>
</feature>
<evidence type="ECO:0000256" key="1">
    <source>
        <dbReference type="ARBA" id="ARBA00004651"/>
    </source>
</evidence>
<evidence type="ECO:0000313" key="12">
    <source>
        <dbReference type="Proteomes" id="UP000546200"/>
    </source>
</evidence>
<evidence type="ECO:0000256" key="9">
    <source>
        <dbReference type="SAM" id="Phobius"/>
    </source>
</evidence>
<keyword evidence="3" id="KW-0813">Transport</keyword>
<keyword evidence="5 9" id="KW-0812">Transmembrane</keyword>
<feature type="transmembrane region" description="Helical" evidence="9">
    <location>
        <begin position="497"/>
        <end position="514"/>
    </location>
</feature>
<evidence type="ECO:0000313" key="11">
    <source>
        <dbReference type="EMBL" id="MBB5715331.1"/>
    </source>
</evidence>
<feature type="transmembrane region" description="Helical" evidence="9">
    <location>
        <begin position="425"/>
        <end position="442"/>
    </location>
</feature>
<protein>
    <submittedName>
        <fullName evidence="11">DHA2 family multidrug resistance protein</fullName>
    </submittedName>
</protein>
<keyword evidence="6 9" id="KW-1133">Transmembrane helix</keyword>
<evidence type="ECO:0000256" key="2">
    <source>
        <dbReference type="ARBA" id="ARBA00008537"/>
    </source>
</evidence>
<feature type="domain" description="Major facilitator superfamily (MFS) profile" evidence="10">
    <location>
        <begin position="34"/>
        <end position="474"/>
    </location>
</feature>
<feature type="transmembrane region" description="Helical" evidence="9">
    <location>
        <begin position="249"/>
        <end position="270"/>
    </location>
</feature>
<feature type="transmembrane region" description="Helical" evidence="9">
    <location>
        <begin position="353"/>
        <end position="375"/>
    </location>
</feature>
<evidence type="ECO:0000259" key="10">
    <source>
        <dbReference type="PROSITE" id="PS50850"/>
    </source>
</evidence>
<evidence type="ECO:0000256" key="4">
    <source>
        <dbReference type="ARBA" id="ARBA00022475"/>
    </source>
</evidence>
<dbReference type="EMBL" id="JACIJK010000006">
    <property type="protein sequence ID" value="MBB5715331.1"/>
    <property type="molecule type" value="Genomic_DNA"/>
</dbReference>
<feature type="transmembrane region" description="Helical" evidence="9">
    <location>
        <begin position="220"/>
        <end position="237"/>
    </location>
</feature>
<dbReference type="SUPFAM" id="SSF103473">
    <property type="entry name" value="MFS general substrate transporter"/>
    <property type="match status" value="1"/>
</dbReference>
<feature type="transmembrane region" description="Helical" evidence="9">
    <location>
        <begin position="69"/>
        <end position="88"/>
    </location>
</feature>
<dbReference type="PROSITE" id="PS50850">
    <property type="entry name" value="MFS"/>
    <property type="match status" value="1"/>
</dbReference>
<dbReference type="Proteomes" id="UP000546200">
    <property type="component" value="Unassembled WGS sequence"/>
</dbReference>
<feature type="transmembrane region" description="Helical" evidence="9">
    <location>
        <begin position="161"/>
        <end position="180"/>
    </location>
</feature>
<feature type="transmembrane region" description="Helical" evidence="9">
    <location>
        <begin position="100"/>
        <end position="119"/>
    </location>
</feature>
<dbReference type="AlphaFoldDB" id="A0A7W9BEE0"/>
<comment type="similarity">
    <text evidence="2">Belongs to the major facilitator superfamily. EmrB family.</text>
</comment>
<evidence type="ECO:0000256" key="8">
    <source>
        <dbReference type="SAM" id="MobiDB-lite"/>
    </source>
</evidence>
<dbReference type="InterPro" id="IPR036259">
    <property type="entry name" value="MFS_trans_sf"/>
</dbReference>
<dbReference type="RefSeq" id="WP_184057562.1">
    <property type="nucleotide sequence ID" value="NZ_JACIJK010000006.1"/>
</dbReference>
<dbReference type="InterPro" id="IPR011701">
    <property type="entry name" value="MFS"/>
</dbReference>
<feature type="transmembrane region" description="Helical" evidence="9">
    <location>
        <begin position="381"/>
        <end position="404"/>
    </location>
</feature>
<keyword evidence="12" id="KW-1185">Reference proteome</keyword>
<organism evidence="11 12">
    <name type="scientific">Sphingomonas aerophila</name>
    <dbReference type="NCBI Taxonomy" id="1344948"/>
    <lineage>
        <taxon>Bacteria</taxon>
        <taxon>Pseudomonadati</taxon>
        <taxon>Pseudomonadota</taxon>
        <taxon>Alphaproteobacteria</taxon>
        <taxon>Sphingomonadales</taxon>
        <taxon>Sphingomonadaceae</taxon>
        <taxon>Sphingomonas</taxon>
    </lineage>
</organism>
<dbReference type="NCBIfam" id="TIGR00711">
    <property type="entry name" value="efflux_EmrB"/>
    <property type="match status" value="1"/>
</dbReference>
<dbReference type="CDD" id="cd17503">
    <property type="entry name" value="MFS_LmrB_MDR_like"/>
    <property type="match status" value="1"/>
</dbReference>